<sequence length="147" mass="17139">MQSSINMIEPKEPICAQNQPDDVGDSIKIKEEDMRKSDLEIENESIEREIIVENSRPQKERKMPQRFGDYLAIHIASNPVFHKRAKHIELDCHFIREHVQQKLLTINFAPLHNQVVDLLIKRLSAETFNLLLNQLSTNLREAQGKYP</sequence>
<dbReference type="InParanoid" id="A0A061EGR8"/>
<dbReference type="CDD" id="cd09272">
    <property type="entry name" value="RNase_HI_RT_Ty1"/>
    <property type="match status" value="1"/>
</dbReference>
<dbReference type="HOGENOM" id="CLU_1771407_0_0_1"/>
<evidence type="ECO:0000313" key="2">
    <source>
        <dbReference type="EMBL" id="EOY04155.1"/>
    </source>
</evidence>
<organism evidence="2 3">
    <name type="scientific">Theobroma cacao</name>
    <name type="common">Cacao</name>
    <name type="synonym">Cocoa</name>
    <dbReference type="NCBI Taxonomy" id="3641"/>
    <lineage>
        <taxon>Eukaryota</taxon>
        <taxon>Viridiplantae</taxon>
        <taxon>Streptophyta</taxon>
        <taxon>Embryophyta</taxon>
        <taxon>Tracheophyta</taxon>
        <taxon>Spermatophyta</taxon>
        <taxon>Magnoliopsida</taxon>
        <taxon>eudicotyledons</taxon>
        <taxon>Gunneridae</taxon>
        <taxon>Pentapetalae</taxon>
        <taxon>rosids</taxon>
        <taxon>malvids</taxon>
        <taxon>Malvales</taxon>
        <taxon>Malvaceae</taxon>
        <taxon>Byttnerioideae</taxon>
        <taxon>Theobroma</taxon>
    </lineage>
</organism>
<proteinExistence type="predicted"/>
<dbReference type="eggNOG" id="KOG0017">
    <property type="taxonomic scope" value="Eukaryota"/>
</dbReference>
<dbReference type="EMBL" id="CM001882">
    <property type="protein sequence ID" value="EOY04155.1"/>
    <property type="molecule type" value="Genomic_DNA"/>
</dbReference>
<dbReference type="Gramene" id="EOY04155">
    <property type="protein sequence ID" value="EOY04155"/>
    <property type="gene ID" value="TCM_019415"/>
</dbReference>
<accession>A0A061EGR8</accession>
<name>A0A061EGR8_THECC</name>
<dbReference type="Proteomes" id="UP000026915">
    <property type="component" value="Chromosome 4"/>
</dbReference>
<gene>
    <name evidence="2" type="ORF">TCM_019415</name>
</gene>
<keyword evidence="3" id="KW-1185">Reference proteome</keyword>
<protein>
    <recommendedName>
        <fullName evidence="4">Copia protein</fullName>
    </recommendedName>
</protein>
<feature type="region of interest" description="Disordered" evidence="1">
    <location>
        <begin position="1"/>
        <end position="23"/>
    </location>
</feature>
<evidence type="ECO:0000256" key="1">
    <source>
        <dbReference type="SAM" id="MobiDB-lite"/>
    </source>
</evidence>
<evidence type="ECO:0008006" key="4">
    <source>
        <dbReference type="Google" id="ProtNLM"/>
    </source>
</evidence>
<dbReference type="AlphaFoldDB" id="A0A061EGR8"/>
<evidence type="ECO:0000313" key="3">
    <source>
        <dbReference type="Proteomes" id="UP000026915"/>
    </source>
</evidence>
<reference evidence="2 3" key="1">
    <citation type="journal article" date="2013" name="Genome Biol.">
        <title>The genome sequence of the most widely cultivated cacao type and its use to identify candidate genes regulating pod color.</title>
        <authorList>
            <person name="Motamayor J.C."/>
            <person name="Mockaitis K."/>
            <person name="Schmutz J."/>
            <person name="Haiminen N."/>
            <person name="Iii D.L."/>
            <person name="Cornejo O."/>
            <person name="Findley S.D."/>
            <person name="Zheng P."/>
            <person name="Utro F."/>
            <person name="Royaert S."/>
            <person name="Saski C."/>
            <person name="Jenkins J."/>
            <person name="Podicheti R."/>
            <person name="Zhao M."/>
            <person name="Scheffler B.E."/>
            <person name="Stack J.C."/>
            <person name="Feltus F.A."/>
            <person name="Mustiga G.M."/>
            <person name="Amores F."/>
            <person name="Phillips W."/>
            <person name="Marelli J.P."/>
            <person name="May G.D."/>
            <person name="Shapiro H."/>
            <person name="Ma J."/>
            <person name="Bustamante C.D."/>
            <person name="Schnell R.J."/>
            <person name="Main D."/>
            <person name="Gilbert D."/>
            <person name="Parida L."/>
            <person name="Kuhn D.N."/>
        </authorList>
    </citation>
    <scope>NUCLEOTIDE SEQUENCE [LARGE SCALE GENOMIC DNA]</scope>
    <source>
        <strain evidence="3">cv. Matina 1-6</strain>
    </source>
</reference>